<organism evidence="2 3">
    <name type="scientific">Fictibacillus aquaticus</name>
    <dbReference type="NCBI Taxonomy" id="2021314"/>
    <lineage>
        <taxon>Bacteria</taxon>
        <taxon>Bacillati</taxon>
        <taxon>Bacillota</taxon>
        <taxon>Bacilli</taxon>
        <taxon>Bacillales</taxon>
        <taxon>Fictibacillaceae</taxon>
        <taxon>Fictibacillus</taxon>
    </lineage>
</organism>
<comment type="caution">
    <text evidence="2">The sequence shown here is derived from an EMBL/GenBank/DDBJ whole genome shotgun (WGS) entry which is preliminary data.</text>
</comment>
<dbReference type="AlphaFoldDB" id="A0A235FDI1"/>
<protein>
    <submittedName>
        <fullName evidence="2">Uncharacterized protein</fullName>
    </submittedName>
</protein>
<sequence length="300" mass="35108">MRLKPKHFYIAIMAAVIIWAGNYTYFEAAQLEKPVFLDHYYEMDFDSARFLAFYFITNKFDDTEIQSVELDGVEAYNYNEPDRDSQEKVVQEFQHQNLKTILVYLPSVPAEKYKNGTWQFENITVHYENGSRQTVPIGMVKINAQPRTISTKAFEFKGSGSNQQRDVLKVRIIDNLSIKEISSPFLSLENDTKIKVHHIHKQSENIQNPLRILLKTEWNKVPGKDKNDVLYPMQMKKNEWLGLYVQKGKKEMAFQKYELKIEGTTEDGENVESFMYVQFSPYLSEKDVQSIIALKSRKTK</sequence>
<keyword evidence="3" id="KW-1185">Reference proteome</keyword>
<dbReference type="EMBL" id="NOII01000001">
    <property type="protein sequence ID" value="OYD59460.1"/>
    <property type="molecule type" value="Genomic_DNA"/>
</dbReference>
<feature type="transmembrane region" description="Helical" evidence="1">
    <location>
        <begin position="7"/>
        <end position="26"/>
    </location>
</feature>
<evidence type="ECO:0000256" key="1">
    <source>
        <dbReference type="SAM" id="Phobius"/>
    </source>
</evidence>
<evidence type="ECO:0000313" key="2">
    <source>
        <dbReference type="EMBL" id="OYD59460.1"/>
    </source>
</evidence>
<gene>
    <name evidence="2" type="ORF">CGZ90_06105</name>
</gene>
<accession>A0A235FDI1</accession>
<keyword evidence="1" id="KW-1133">Transmembrane helix</keyword>
<evidence type="ECO:0000313" key="3">
    <source>
        <dbReference type="Proteomes" id="UP000215059"/>
    </source>
</evidence>
<dbReference type="Proteomes" id="UP000215059">
    <property type="component" value="Unassembled WGS sequence"/>
</dbReference>
<keyword evidence="1" id="KW-0472">Membrane</keyword>
<proteinExistence type="predicted"/>
<name>A0A235FDI1_9BACL</name>
<keyword evidence="1" id="KW-0812">Transmembrane</keyword>
<reference evidence="2 3" key="1">
    <citation type="submission" date="2017-07" db="EMBL/GenBank/DDBJ databases">
        <title>Fictibacillus sp. nov. GDSW-R2A3 Genome sequencing and assembly.</title>
        <authorList>
            <person name="Mayilraj S."/>
        </authorList>
    </citation>
    <scope>NUCLEOTIDE SEQUENCE [LARGE SCALE GENOMIC DNA]</scope>
    <source>
        <strain evidence="2 3">GDSW-R2A3</strain>
    </source>
</reference>